<gene>
    <name evidence="1" type="ORF">VW23_018315</name>
</gene>
<organism evidence="1 2">
    <name type="scientific">Devosia insulae DS-56</name>
    <dbReference type="NCBI Taxonomy" id="1116389"/>
    <lineage>
        <taxon>Bacteria</taxon>
        <taxon>Pseudomonadati</taxon>
        <taxon>Pseudomonadota</taxon>
        <taxon>Alphaproteobacteria</taxon>
        <taxon>Hyphomicrobiales</taxon>
        <taxon>Devosiaceae</taxon>
        <taxon>Devosia</taxon>
    </lineage>
</organism>
<dbReference type="AlphaFoldDB" id="A0A1E5XR41"/>
<dbReference type="EMBL" id="LAJE02000173">
    <property type="protein sequence ID" value="OEO31043.1"/>
    <property type="molecule type" value="Genomic_DNA"/>
</dbReference>
<sequence length="113" mass="13038">MAYMMSAAFPVRPGKEDRVRNFEKELAPHRAEWDRLCREAGDFKFFSVTLQETPMGNLMIQSFVFNDPTKVRQVFTSSAHDSWWTEWVKDVTGLDITGPNVPQPPMPAFVWQG</sequence>
<evidence type="ECO:0000313" key="1">
    <source>
        <dbReference type="EMBL" id="OEO31043.1"/>
    </source>
</evidence>
<comment type="caution">
    <text evidence="1">The sequence shown here is derived from an EMBL/GenBank/DDBJ whole genome shotgun (WGS) entry which is preliminary data.</text>
</comment>
<accession>A0A1E5XR41</accession>
<name>A0A1E5XR41_9HYPH</name>
<dbReference type="RefSeq" id="WP_069909779.1">
    <property type="nucleotide sequence ID" value="NZ_LAJE02000173.1"/>
</dbReference>
<protein>
    <recommendedName>
        <fullName evidence="3">L-rhamnose mutarotase</fullName>
    </recommendedName>
</protein>
<evidence type="ECO:0000313" key="2">
    <source>
        <dbReference type="Proteomes" id="UP000095463"/>
    </source>
</evidence>
<proteinExistence type="predicted"/>
<keyword evidence="2" id="KW-1185">Reference proteome</keyword>
<dbReference type="Proteomes" id="UP000095463">
    <property type="component" value="Unassembled WGS sequence"/>
</dbReference>
<reference evidence="1 2" key="1">
    <citation type="journal article" date="2015" name="Genome Announc.">
        <title>Genome Assemblies of Three Soil-Associated Devosia species: D. insulae, D. limi, and D. soli.</title>
        <authorList>
            <person name="Hassan Y.I."/>
            <person name="Lepp D."/>
            <person name="Zhou T."/>
        </authorList>
    </citation>
    <scope>NUCLEOTIDE SEQUENCE [LARGE SCALE GENOMIC DNA]</scope>
    <source>
        <strain evidence="1 2">DS-56</strain>
    </source>
</reference>
<evidence type="ECO:0008006" key="3">
    <source>
        <dbReference type="Google" id="ProtNLM"/>
    </source>
</evidence>